<proteinExistence type="predicted"/>
<name>A0A212M022_9FIRM</name>
<gene>
    <name evidence="1" type="ORF">KL86SPO_70010</name>
</gene>
<accession>A0A212M022</accession>
<organism evidence="1">
    <name type="scientific">uncultured Sporomusa sp</name>
    <dbReference type="NCBI Taxonomy" id="307249"/>
    <lineage>
        <taxon>Bacteria</taxon>
        <taxon>Bacillati</taxon>
        <taxon>Bacillota</taxon>
        <taxon>Negativicutes</taxon>
        <taxon>Selenomonadales</taxon>
        <taxon>Sporomusaceae</taxon>
        <taxon>Sporomusa</taxon>
        <taxon>environmental samples</taxon>
    </lineage>
</organism>
<sequence>MLSLKSLLHRYFNTSNVFVARLKISTNLSYLKYFNTSNVFVAHLIGQNFLTKIVDFNTSNVFVARQTQNHKLTSLNISIHLMCSLPAIFY</sequence>
<protein>
    <submittedName>
        <fullName evidence="1">Uncharacterized protein</fullName>
    </submittedName>
</protein>
<dbReference type="EMBL" id="FMJE01000007">
    <property type="protein sequence ID" value="SCM83152.1"/>
    <property type="molecule type" value="Genomic_DNA"/>
</dbReference>
<reference evidence="1" key="1">
    <citation type="submission" date="2016-08" db="EMBL/GenBank/DDBJ databases">
        <authorList>
            <person name="Seilhamer J.J."/>
        </authorList>
    </citation>
    <scope>NUCLEOTIDE SEQUENCE</scope>
    <source>
        <strain evidence="1">86</strain>
    </source>
</reference>
<dbReference type="AlphaFoldDB" id="A0A212M022"/>
<evidence type="ECO:0000313" key="1">
    <source>
        <dbReference type="EMBL" id="SCM83152.1"/>
    </source>
</evidence>